<evidence type="ECO:0008006" key="3">
    <source>
        <dbReference type="Google" id="ProtNLM"/>
    </source>
</evidence>
<dbReference type="InterPro" id="IPR029063">
    <property type="entry name" value="SAM-dependent_MTases_sf"/>
</dbReference>
<sequence length="238" mass="27248">MTVSIPFLGKNIILENNEAIFMPSKRSLLIAEILKNFDIKNKSLLDVGCGSGFLSIVSAKLGAKEVVASDISPVSILATRKNWELNQLDSNLTTLLSDRFEQFEKNKWGNHFNFIISNPPALPSAIINDEKLDSFQSWMWNLAGKDGRLVTNSLIINSPDFLVKEGKLVFCESSRQNFDKTNRLLKTHFKEFEILTELKIELEDRFLPFLKFWNKKEGMIVKENGKFFEIMRIIKAVK</sequence>
<evidence type="ECO:0000313" key="1">
    <source>
        <dbReference type="EMBL" id="KKQ85878.1"/>
    </source>
</evidence>
<evidence type="ECO:0000313" key="2">
    <source>
        <dbReference type="Proteomes" id="UP000034081"/>
    </source>
</evidence>
<accession>A0A0G0L1N0</accession>
<dbReference type="Gene3D" id="3.40.50.150">
    <property type="entry name" value="Vaccinia Virus protein VP39"/>
    <property type="match status" value="1"/>
</dbReference>
<reference evidence="1 2" key="1">
    <citation type="journal article" date="2015" name="Nature">
        <title>rRNA introns, odd ribosomes, and small enigmatic genomes across a large radiation of phyla.</title>
        <authorList>
            <person name="Brown C.T."/>
            <person name="Hug L.A."/>
            <person name="Thomas B.C."/>
            <person name="Sharon I."/>
            <person name="Castelle C.J."/>
            <person name="Singh A."/>
            <person name="Wilkins M.J."/>
            <person name="Williams K.H."/>
            <person name="Banfield J.F."/>
        </authorList>
    </citation>
    <scope>NUCLEOTIDE SEQUENCE [LARGE SCALE GENOMIC DNA]</scope>
</reference>
<protein>
    <recommendedName>
        <fullName evidence="3">Methyltransferase small domain-containing protein</fullName>
    </recommendedName>
</protein>
<dbReference type="STRING" id="1618570.UT08_C0003G0041"/>
<organism evidence="1 2">
    <name type="scientific">Candidatus Woesebacteria bacterium GW2011_GWB1_38_8</name>
    <dbReference type="NCBI Taxonomy" id="1618570"/>
    <lineage>
        <taxon>Bacteria</taxon>
        <taxon>Candidatus Woeseibacteriota</taxon>
    </lineage>
</organism>
<dbReference type="Proteomes" id="UP000034081">
    <property type="component" value="Unassembled WGS sequence"/>
</dbReference>
<dbReference type="Pfam" id="PF06325">
    <property type="entry name" value="PrmA"/>
    <property type="match status" value="1"/>
</dbReference>
<gene>
    <name evidence="1" type="ORF">UT08_C0003G0041</name>
</gene>
<dbReference type="PANTHER" id="PTHR18895">
    <property type="entry name" value="HEMK METHYLTRANSFERASE"/>
    <property type="match status" value="1"/>
</dbReference>
<dbReference type="EMBL" id="LBVL01000003">
    <property type="protein sequence ID" value="KKQ85878.1"/>
    <property type="molecule type" value="Genomic_DNA"/>
</dbReference>
<proteinExistence type="predicted"/>
<dbReference type="AlphaFoldDB" id="A0A0G0L1N0"/>
<dbReference type="CDD" id="cd02440">
    <property type="entry name" value="AdoMet_MTases"/>
    <property type="match status" value="1"/>
</dbReference>
<comment type="caution">
    <text evidence="1">The sequence shown here is derived from an EMBL/GenBank/DDBJ whole genome shotgun (WGS) entry which is preliminary data.</text>
</comment>
<dbReference type="SUPFAM" id="SSF53335">
    <property type="entry name" value="S-adenosyl-L-methionine-dependent methyltransferases"/>
    <property type="match status" value="1"/>
</dbReference>
<dbReference type="PANTHER" id="PTHR18895:SF74">
    <property type="entry name" value="MTRF1L RELEASE FACTOR GLUTAMINE METHYLTRANSFERASE"/>
    <property type="match status" value="1"/>
</dbReference>
<dbReference type="InterPro" id="IPR050320">
    <property type="entry name" value="N5-glutamine_MTase"/>
</dbReference>
<name>A0A0G0L1N0_9BACT</name>